<keyword evidence="2" id="KW-0677">Repeat</keyword>
<dbReference type="SUPFAM" id="SSF50978">
    <property type="entry name" value="WD40 repeat-like"/>
    <property type="match status" value="1"/>
</dbReference>
<gene>
    <name evidence="4" type="primary">NLE1</name>
    <name evidence="4" type="ORF">SNAT2548_LOCUS21211</name>
</gene>
<dbReference type="EMBL" id="CAJNDS010002239">
    <property type="protein sequence ID" value="CAE7389018.1"/>
    <property type="molecule type" value="Genomic_DNA"/>
</dbReference>
<dbReference type="Pfam" id="PF00400">
    <property type="entry name" value="WD40"/>
    <property type="match status" value="2"/>
</dbReference>
<keyword evidence="5" id="KW-1185">Reference proteome</keyword>
<organism evidence="4 5">
    <name type="scientific">Symbiodinium natans</name>
    <dbReference type="NCBI Taxonomy" id="878477"/>
    <lineage>
        <taxon>Eukaryota</taxon>
        <taxon>Sar</taxon>
        <taxon>Alveolata</taxon>
        <taxon>Dinophyceae</taxon>
        <taxon>Suessiales</taxon>
        <taxon>Symbiodiniaceae</taxon>
        <taxon>Symbiodinium</taxon>
    </lineage>
</organism>
<dbReference type="PROSITE" id="PS00678">
    <property type="entry name" value="WD_REPEATS_1"/>
    <property type="match status" value="1"/>
</dbReference>
<dbReference type="PANTHER" id="PTHR19848:SF8">
    <property type="entry name" value="F-BOX AND WD REPEAT DOMAIN CONTAINING 7"/>
    <property type="match status" value="1"/>
</dbReference>
<dbReference type="InterPro" id="IPR036322">
    <property type="entry name" value="WD40_repeat_dom_sf"/>
</dbReference>
<dbReference type="AlphaFoldDB" id="A0A812QFR7"/>
<protein>
    <submittedName>
        <fullName evidence="4">NLE1 protein</fullName>
    </submittedName>
</protein>
<keyword evidence="1" id="KW-0853">WD repeat</keyword>
<dbReference type="InterPro" id="IPR019775">
    <property type="entry name" value="WD40_repeat_CS"/>
</dbReference>
<reference evidence="4" key="1">
    <citation type="submission" date="2021-02" db="EMBL/GenBank/DDBJ databases">
        <authorList>
            <person name="Dougan E. K."/>
            <person name="Rhodes N."/>
            <person name="Thang M."/>
            <person name="Chan C."/>
        </authorList>
    </citation>
    <scope>NUCLEOTIDE SEQUENCE</scope>
</reference>
<feature type="region of interest" description="Disordered" evidence="3">
    <location>
        <begin position="1"/>
        <end position="32"/>
    </location>
</feature>
<dbReference type="PANTHER" id="PTHR19848">
    <property type="entry name" value="WD40 REPEAT PROTEIN"/>
    <property type="match status" value="1"/>
</dbReference>
<evidence type="ECO:0000256" key="1">
    <source>
        <dbReference type="ARBA" id="ARBA00022574"/>
    </source>
</evidence>
<dbReference type="InterPro" id="IPR020472">
    <property type="entry name" value="WD40_PAC1"/>
</dbReference>
<evidence type="ECO:0000313" key="5">
    <source>
        <dbReference type="Proteomes" id="UP000604046"/>
    </source>
</evidence>
<dbReference type="Proteomes" id="UP000604046">
    <property type="component" value="Unassembled WGS sequence"/>
</dbReference>
<evidence type="ECO:0000313" key="4">
    <source>
        <dbReference type="EMBL" id="CAE7389018.1"/>
    </source>
</evidence>
<proteinExistence type="predicted"/>
<dbReference type="OrthoDB" id="674604at2759"/>
<dbReference type="PRINTS" id="PR00320">
    <property type="entry name" value="GPROTEINBRPT"/>
</dbReference>
<accession>A0A812QFR7</accession>
<dbReference type="InterPro" id="IPR001680">
    <property type="entry name" value="WD40_rpt"/>
</dbReference>
<dbReference type="InterPro" id="IPR015943">
    <property type="entry name" value="WD40/YVTN_repeat-like_dom_sf"/>
</dbReference>
<sequence>MNSRERDPMPNSFCTAQGARARDRGQSTMSNTRNANTRATVSLHHNFTLAGVDGHDGGIASLTSDTAQTSASCWDLDPCQCSVVPPGFLYAGLVDGCIGIWSANGTPLAELSGHTAPVTLTRCLSTFGREDEPQAELFNAQDAQDLASASMDGTIRIWHTGVGFGMDGEGKGYCICVLELGIRNPVADMTLLSPAEAAVATWDGQIRVIDLRDRVCCKAVQVTKSQVRSLCKWRQKGDSDWQFFIGTDDGVISCWAPSGATPPGLSGTMSLGGVSGMMHQRLSWQAHTSHVVGLCTCQDWLLSLCDDKLVRVWDASSGRILADFWGHAAGPVSACLAWNEKLLWTGSRDATLRSWDVEELRRQVLEGSAMEACDAESFHYEVTFSRLTAKQLKKMAQARNGKSPKKNKGRAR</sequence>
<name>A0A812QFR7_9DINO</name>
<dbReference type="Gene3D" id="2.130.10.10">
    <property type="entry name" value="YVTN repeat-like/Quinoprotein amine dehydrogenase"/>
    <property type="match status" value="2"/>
</dbReference>
<comment type="caution">
    <text evidence="4">The sequence shown here is derived from an EMBL/GenBank/DDBJ whole genome shotgun (WGS) entry which is preliminary data.</text>
</comment>
<dbReference type="SMART" id="SM00320">
    <property type="entry name" value="WD40"/>
    <property type="match status" value="6"/>
</dbReference>
<evidence type="ECO:0000256" key="3">
    <source>
        <dbReference type="SAM" id="MobiDB-lite"/>
    </source>
</evidence>
<evidence type="ECO:0000256" key="2">
    <source>
        <dbReference type="ARBA" id="ARBA00022737"/>
    </source>
</evidence>